<dbReference type="Pfam" id="PF13936">
    <property type="entry name" value="HTH_38"/>
    <property type="match status" value="1"/>
</dbReference>
<dbReference type="Gene3D" id="1.10.10.60">
    <property type="entry name" value="Homeodomain-like"/>
    <property type="match status" value="1"/>
</dbReference>
<dbReference type="PANTHER" id="PTHR10948">
    <property type="entry name" value="TRANSPOSASE"/>
    <property type="match status" value="1"/>
</dbReference>
<dbReference type="SUPFAM" id="SSF46689">
    <property type="entry name" value="Homeodomain-like"/>
    <property type="match status" value="1"/>
</dbReference>
<dbReference type="InterPro" id="IPR053392">
    <property type="entry name" value="Transposase_IS30-like"/>
</dbReference>
<proteinExistence type="predicted"/>
<dbReference type="CDD" id="cd00093">
    <property type="entry name" value="HTH_XRE"/>
    <property type="match status" value="1"/>
</dbReference>
<protein>
    <submittedName>
        <fullName evidence="3">Helix-turn-helix domain-containing protein</fullName>
    </submittedName>
</protein>
<dbReference type="GO" id="GO:0004803">
    <property type="term" value="F:transposase activity"/>
    <property type="evidence" value="ECO:0007669"/>
    <property type="project" value="TreeGrafter"/>
</dbReference>
<reference evidence="3 4" key="1">
    <citation type="submission" date="2016-10" db="EMBL/GenBank/DDBJ databases">
        <authorList>
            <person name="de Groot N.N."/>
        </authorList>
    </citation>
    <scope>NUCLEOTIDE SEQUENCE [LARGE SCALE GENOMIC DNA]</scope>
    <source>
        <strain evidence="3 4">Nm9</strain>
    </source>
</reference>
<dbReference type="STRING" id="44577.ATY38_11615"/>
<accession>A0A1H9A0A0</accession>
<dbReference type="PANTHER" id="PTHR10948:SF23">
    <property type="entry name" value="TRANSPOSASE INSI FOR INSERTION SEQUENCE ELEMENT IS30A-RELATED"/>
    <property type="match status" value="1"/>
</dbReference>
<dbReference type="EMBL" id="FOFX01000002">
    <property type="protein sequence ID" value="SEP70064.1"/>
    <property type="molecule type" value="Genomic_DNA"/>
</dbReference>
<dbReference type="InterPro" id="IPR001387">
    <property type="entry name" value="Cro/C1-type_HTH"/>
</dbReference>
<evidence type="ECO:0000313" key="3">
    <source>
        <dbReference type="EMBL" id="SEP70064.1"/>
    </source>
</evidence>
<dbReference type="AlphaFoldDB" id="A0A1H9A0A0"/>
<dbReference type="PROSITE" id="PS50943">
    <property type="entry name" value="HTH_CROC1"/>
    <property type="match status" value="1"/>
</dbReference>
<sequence>MKHYKQLTREQRYQISGLKKAGLNQSQIADEVGVHKSTISREFERNKGRRGWRPRQAQELRDERPKQCVNVQRHSLLEWTEVERLIWLDMSPEQASCRLVLECGLRISHETIYVYIYEDKRRGGDLWQHLRCQKPHRKRYAGGQERRGTIKNRIGINERPGIVDQKSHIGDWEGGTVIDKEPSRRIGHIG</sequence>
<dbReference type="Proteomes" id="UP000181998">
    <property type="component" value="Unassembled WGS sequence"/>
</dbReference>
<feature type="domain" description="HTH cro/C1-type" evidence="2">
    <location>
        <begin position="19"/>
        <end position="41"/>
    </location>
</feature>
<dbReference type="GO" id="GO:0006310">
    <property type="term" value="P:DNA recombination"/>
    <property type="evidence" value="ECO:0007669"/>
    <property type="project" value="UniProtKB-KW"/>
</dbReference>
<dbReference type="InterPro" id="IPR025246">
    <property type="entry name" value="IS30-like_HTH"/>
</dbReference>
<evidence type="ECO:0000256" key="1">
    <source>
        <dbReference type="ARBA" id="ARBA00023172"/>
    </source>
</evidence>
<keyword evidence="1" id="KW-0233">DNA recombination</keyword>
<evidence type="ECO:0000259" key="2">
    <source>
        <dbReference type="PROSITE" id="PS50943"/>
    </source>
</evidence>
<evidence type="ECO:0000313" key="4">
    <source>
        <dbReference type="Proteomes" id="UP000181998"/>
    </source>
</evidence>
<gene>
    <name evidence="3" type="ORF">SAMN05421510_100241</name>
</gene>
<dbReference type="InterPro" id="IPR051917">
    <property type="entry name" value="Transposase-Integrase"/>
</dbReference>
<dbReference type="GO" id="GO:0032196">
    <property type="term" value="P:transposition"/>
    <property type="evidence" value="ECO:0007669"/>
    <property type="project" value="TreeGrafter"/>
</dbReference>
<dbReference type="GO" id="GO:0005829">
    <property type="term" value="C:cytosol"/>
    <property type="evidence" value="ECO:0007669"/>
    <property type="project" value="TreeGrafter"/>
</dbReference>
<organism evidence="3 4">
    <name type="scientific">Nitrosomonas ureae</name>
    <dbReference type="NCBI Taxonomy" id="44577"/>
    <lineage>
        <taxon>Bacteria</taxon>
        <taxon>Pseudomonadati</taxon>
        <taxon>Pseudomonadota</taxon>
        <taxon>Betaproteobacteria</taxon>
        <taxon>Nitrosomonadales</taxon>
        <taxon>Nitrosomonadaceae</taxon>
        <taxon>Nitrosomonas</taxon>
    </lineage>
</organism>
<name>A0A1H9A0A0_9PROT</name>
<dbReference type="InterPro" id="IPR009057">
    <property type="entry name" value="Homeodomain-like_sf"/>
</dbReference>
<dbReference type="NCBIfam" id="NF033563">
    <property type="entry name" value="transpos_IS30"/>
    <property type="match status" value="1"/>
</dbReference>